<organism evidence="26 27">
    <name type="scientific">Cuscuta epithymum</name>
    <dbReference type="NCBI Taxonomy" id="186058"/>
    <lineage>
        <taxon>Eukaryota</taxon>
        <taxon>Viridiplantae</taxon>
        <taxon>Streptophyta</taxon>
        <taxon>Embryophyta</taxon>
        <taxon>Tracheophyta</taxon>
        <taxon>Spermatophyta</taxon>
        <taxon>Magnoliopsida</taxon>
        <taxon>eudicotyledons</taxon>
        <taxon>Gunneridae</taxon>
        <taxon>Pentapetalae</taxon>
        <taxon>asterids</taxon>
        <taxon>lamiids</taxon>
        <taxon>Solanales</taxon>
        <taxon>Convolvulaceae</taxon>
        <taxon>Cuscuteae</taxon>
        <taxon>Cuscuta</taxon>
        <taxon>Cuscuta subgen. Cuscuta</taxon>
    </lineage>
</organism>
<keyword evidence="7" id="KW-0677">Repeat</keyword>
<evidence type="ECO:0000256" key="4">
    <source>
        <dbReference type="ARBA" id="ARBA00004474"/>
    </source>
</evidence>
<dbReference type="Pfam" id="PF00636">
    <property type="entry name" value="Ribonuclease_3"/>
    <property type="match status" value="2"/>
</dbReference>
<gene>
    <name evidence="26" type="ORF">CEPIT_LOCUS9894</name>
</gene>
<dbReference type="PANTHER" id="PTHR14950:SF15">
    <property type="entry name" value="DICER-LIKE PROTEIN 4"/>
    <property type="match status" value="1"/>
</dbReference>
<dbReference type="PROSITE" id="PS00517">
    <property type="entry name" value="RNASE_3_1"/>
    <property type="match status" value="1"/>
</dbReference>
<evidence type="ECO:0000256" key="3">
    <source>
        <dbReference type="ARBA" id="ARBA00004123"/>
    </source>
</evidence>
<dbReference type="PROSITE" id="PS51194">
    <property type="entry name" value="HELICASE_CTER"/>
    <property type="match status" value="1"/>
</dbReference>
<dbReference type="InterPro" id="IPR014001">
    <property type="entry name" value="Helicase_ATP-bd"/>
</dbReference>
<dbReference type="CDD" id="cd00593">
    <property type="entry name" value="RIBOc"/>
    <property type="match status" value="2"/>
</dbReference>
<keyword evidence="8" id="KW-0547">Nucleotide-binding</keyword>
<dbReference type="Gene3D" id="2.170.260.10">
    <property type="entry name" value="paz domain"/>
    <property type="match status" value="1"/>
</dbReference>
<evidence type="ECO:0000256" key="10">
    <source>
        <dbReference type="ARBA" id="ARBA00022801"/>
    </source>
</evidence>
<dbReference type="Pfam" id="PF00270">
    <property type="entry name" value="DEAD"/>
    <property type="match status" value="1"/>
</dbReference>
<name>A0AAV0CW46_9ASTE</name>
<dbReference type="GO" id="GO:0009536">
    <property type="term" value="C:plastid"/>
    <property type="evidence" value="ECO:0007669"/>
    <property type="project" value="UniProtKB-SubCell"/>
</dbReference>
<evidence type="ECO:0000256" key="16">
    <source>
        <dbReference type="ARBA" id="ARBA00023242"/>
    </source>
</evidence>
<dbReference type="InterPro" id="IPR038248">
    <property type="entry name" value="Dicer_dimer_sf"/>
</dbReference>
<evidence type="ECO:0000256" key="2">
    <source>
        <dbReference type="ARBA" id="ARBA00001946"/>
    </source>
</evidence>
<accession>A0AAV0CW46</accession>
<feature type="compositionally biased region" description="Low complexity" evidence="19">
    <location>
        <begin position="9"/>
        <end position="20"/>
    </location>
</feature>
<dbReference type="SMART" id="SM00535">
    <property type="entry name" value="RIBOc"/>
    <property type="match status" value="2"/>
</dbReference>
<comment type="caution">
    <text evidence="26">The sequence shown here is derived from an EMBL/GenBank/DDBJ whole genome shotgun (WGS) entry which is preliminary data.</text>
</comment>
<keyword evidence="14 18" id="KW-0694">RNA-binding</keyword>
<keyword evidence="11" id="KW-0347">Helicase</keyword>
<keyword evidence="12" id="KW-0067">ATP-binding</keyword>
<dbReference type="PROSITE" id="PS50821">
    <property type="entry name" value="PAZ"/>
    <property type="match status" value="1"/>
</dbReference>
<comment type="cofactor">
    <cofactor evidence="1">
        <name>Mn(2+)</name>
        <dbReference type="ChEBI" id="CHEBI:29035"/>
    </cofactor>
</comment>
<feature type="domain" description="Dicer dsRNA-binding fold" evidence="25">
    <location>
        <begin position="568"/>
        <end position="658"/>
    </location>
</feature>
<dbReference type="PROSITE" id="PS50142">
    <property type="entry name" value="RNASE_3_2"/>
    <property type="match status" value="2"/>
</dbReference>
<evidence type="ECO:0000256" key="8">
    <source>
        <dbReference type="ARBA" id="ARBA00022741"/>
    </source>
</evidence>
<evidence type="ECO:0000256" key="5">
    <source>
        <dbReference type="ARBA" id="ARBA00022722"/>
    </source>
</evidence>
<dbReference type="InterPro" id="IPR005034">
    <property type="entry name" value="Dicer_dimerisation"/>
</dbReference>
<feature type="domain" description="RNase III" evidence="21">
    <location>
        <begin position="1014"/>
        <end position="1150"/>
    </location>
</feature>
<sequence length="1614" mass="182157">MNGDHRSSDTTPESPESSTPFPASLITDELCELSLNDDEEATVEESNPVKDPRRVARKYQIDLCEKALKENAVIYLGTGCGKTHIAVLLMYEMAHLIKKPQKNVCIFLAPTVALVEQQAKVIEESVDFKVGTYCGSLKRIKTHHDWEKELEQYEVLVMTPQILLHNLSHCFIRMEIIALLIFDECHYAQIESNHPYAEIMKIFYKSDSEKLPRIFGMTASPKLGKGASIEGLENVLRAKVYAVENTDELSQFVGSPKVNVYYYSSPKEGSVMVFCNKLETLKYKFVSELHKKSGDQTTLMNTKRTLRRLHSHLLFCLENLGLWGALQASHVLKKSDNYEPRGNAIDNFLCDEYLTPAAAIFASGCKRDYLAHLEVLEEPFFSQKILRLIQILSDFRVRPNMKCIIFVNRIVTARSLSSILQNLKPLNLWKCGFLVGVHSGVKSMSRKNTNTILDKFRSGELNLLVATKVGEEGLDIQTCCLVIRFDLPETVASFIQSRGRARMPISEYAFLVNSNNQKELQLINHFKRDEEKMNGEILFRESPGTFSDFDERTYKVDTTGATISFASSISLLHRYCSRLPHDEFFNPIPKFYFIDDTEGTICRIILPANAPIHQIESAPQSSSEAARKDACLRACKTLHELGALTDYLLPDLGEKDDSVQDFSDSEDSDDEGSRRELHEMLVPAVFRNPWTETENPVCLHSYNIDFYPNPADRDYKKFGLFVKAPLPKDAERMIHDFHLSFGRSISTVLSPNGAVEFGTNEIKLAEQFQQMFLKVILDRKEFIPEFMSLGRKEFSHSISTFFLLLPLNSHEDNTKFVDWNLVRRCLSSPIFNSSEYAQEDRISQLHNQLQLANGPKSVNDIVNSLVYLPCKEKFFFVADIVVNKDGYSLYKDSTNHVTHYANRFGIHLSYPGQPLLKAKQLFCSDNLLRKKGNAELREKEEHFFELPPELCQLKIVGFSKDIGSSLSILPSFMHRLESLLVAIELKQQLAAAFPEGGEVTVGHVLEAITTEKCSEHFSLERLEVLGDAFLKFCVGRYTFLSNNALDEGQLTSKRSNIVNNSNLHKLAIKSGLQVYIRDHVFEPDHFYALGRPCPVICNKQTEDGIHMLSSTEKNGANDEVRCSKSHHWLMKKTIADVVEALIGAFIVDGGFKAATAFLKWLGIQADFSASEVGDACSESTKFMTLADKIDIPSLEKTLGYHFVHKGLLIQAFIHPSYNYHGGGCYQRLEFLGDAVLDYLITSYLFSVYPKLRPGQFTDLRSASVNNKTFADITVRQSLHKHIICDSLSLQEAITAYADFTGKSDSEKGLIEKPYLPKVLGDIVESCMGAILLDTGFDLKTVWDIVLSLVDPTSCFSRLQLNPLRELIELCQFYGWDLKFQKRRSVGKCIVKAEVEGKDVSATASAINRNSKTAKQMASEQTLALLRAKGYLLKTKRLEEVLKSAVKMEPELVGYNEVPCFITAKFNELNLQQHSVSDGSFNIRPLSEILSKKLHWKAKPTRKTLLSAKAEESSQEANGCSADSLVRGSSRTATAKSRLYEICTVNCWKPPVFECCDEAGPSHLKEFKFKVTIEVEEKSRVMVAFGEARLKKKDAAEHAAEGALWYLKKEGYTLD</sequence>
<dbReference type="FunFam" id="3.30.160.380:FF:000001">
    <property type="entry name" value="Endoribonuclease dicer-like 1"/>
    <property type="match status" value="1"/>
</dbReference>
<dbReference type="InterPro" id="IPR001650">
    <property type="entry name" value="Helicase_C-like"/>
</dbReference>
<evidence type="ECO:0000259" key="21">
    <source>
        <dbReference type="PROSITE" id="PS50142"/>
    </source>
</evidence>
<evidence type="ECO:0000259" key="25">
    <source>
        <dbReference type="PROSITE" id="PS51327"/>
    </source>
</evidence>
<proteinExistence type="inferred from homology"/>
<evidence type="ECO:0000256" key="13">
    <source>
        <dbReference type="ARBA" id="ARBA00022842"/>
    </source>
</evidence>
<evidence type="ECO:0000256" key="17">
    <source>
        <dbReference type="ARBA" id="ARBA00035116"/>
    </source>
</evidence>
<dbReference type="CDD" id="cd19869">
    <property type="entry name" value="DSRM_DCL_plant"/>
    <property type="match status" value="1"/>
</dbReference>
<dbReference type="FunFam" id="1.10.1520.10:FF:000004">
    <property type="entry name" value="Endoribonuclease dicer-like 1"/>
    <property type="match status" value="1"/>
</dbReference>
<dbReference type="SUPFAM" id="SSF69065">
    <property type="entry name" value="RNase III domain-like"/>
    <property type="match status" value="2"/>
</dbReference>
<dbReference type="GO" id="GO:0030422">
    <property type="term" value="P:siRNA processing"/>
    <property type="evidence" value="ECO:0007669"/>
    <property type="project" value="TreeGrafter"/>
</dbReference>
<feature type="domain" description="Helicase ATP-binding" evidence="23">
    <location>
        <begin position="63"/>
        <end position="239"/>
    </location>
</feature>
<dbReference type="Gene3D" id="1.10.1520.10">
    <property type="entry name" value="Ribonuclease III domain"/>
    <property type="match status" value="2"/>
</dbReference>
<dbReference type="Gene3D" id="3.30.160.20">
    <property type="match status" value="1"/>
</dbReference>
<evidence type="ECO:0008006" key="28">
    <source>
        <dbReference type="Google" id="ProtNLM"/>
    </source>
</evidence>
<dbReference type="Gene3D" id="3.30.160.380">
    <property type="entry name" value="Dicer dimerisation domain"/>
    <property type="match status" value="1"/>
</dbReference>
<keyword evidence="15" id="KW-0943">RNA-mediated gene silencing</keyword>
<dbReference type="SMART" id="SM00490">
    <property type="entry name" value="HELICc"/>
    <property type="match status" value="1"/>
</dbReference>
<feature type="domain" description="DRBM" evidence="20">
    <location>
        <begin position="1533"/>
        <end position="1608"/>
    </location>
</feature>
<keyword evidence="27" id="KW-1185">Reference proteome</keyword>
<dbReference type="GO" id="GO:0004525">
    <property type="term" value="F:ribonuclease III activity"/>
    <property type="evidence" value="ECO:0007669"/>
    <property type="project" value="InterPro"/>
</dbReference>
<evidence type="ECO:0000256" key="19">
    <source>
        <dbReference type="SAM" id="MobiDB-lite"/>
    </source>
</evidence>
<comment type="subcellular location">
    <subcellularLocation>
        <location evidence="3">Nucleus</location>
    </subcellularLocation>
    <subcellularLocation>
        <location evidence="4">Plastid</location>
    </subcellularLocation>
</comment>
<dbReference type="InterPro" id="IPR000999">
    <property type="entry name" value="RNase_III_dom"/>
</dbReference>
<evidence type="ECO:0000256" key="6">
    <source>
        <dbReference type="ARBA" id="ARBA00022723"/>
    </source>
</evidence>
<dbReference type="SMART" id="SM00949">
    <property type="entry name" value="PAZ"/>
    <property type="match status" value="1"/>
</dbReference>
<dbReference type="SUPFAM" id="SSF54768">
    <property type="entry name" value="dsRNA-binding domain-like"/>
    <property type="match status" value="2"/>
</dbReference>
<comment type="similarity">
    <text evidence="17 18">Belongs to the helicase family. Dicer subfamily.</text>
</comment>
<dbReference type="GO" id="GO:0046872">
    <property type="term" value="F:metal ion binding"/>
    <property type="evidence" value="ECO:0007669"/>
    <property type="project" value="UniProtKB-KW"/>
</dbReference>
<evidence type="ECO:0000256" key="14">
    <source>
        <dbReference type="ARBA" id="ARBA00022884"/>
    </source>
</evidence>
<dbReference type="GO" id="GO:0004386">
    <property type="term" value="F:helicase activity"/>
    <property type="evidence" value="ECO:0007669"/>
    <property type="project" value="UniProtKB-KW"/>
</dbReference>
<evidence type="ECO:0000256" key="7">
    <source>
        <dbReference type="ARBA" id="ARBA00022737"/>
    </source>
</evidence>
<dbReference type="FunFam" id="3.40.50.300:FF:000628">
    <property type="entry name" value="Endoribonuclease Dicer"/>
    <property type="match status" value="1"/>
</dbReference>
<evidence type="ECO:0000259" key="24">
    <source>
        <dbReference type="PROSITE" id="PS51194"/>
    </source>
</evidence>
<dbReference type="Pfam" id="PF14709">
    <property type="entry name" value="DND1_DSRM"/>
    <property type="match status" value="1"/>
</dbReference>
<evidence type="ECO:0000313" key="27">
    <source>
        <dbReference type="Proteomes" id="UP001152523"/>
    </source>
</evidence>
<dbReference type="GO" id="GO:0003723">
    <property type="term" value="F:RNA binding"/>
    <property type="evidence" value="ECO:0007669"/>
    <property type="project" value="UniProtKB-UniRule"/>
</dbReference>
<dbReference type="PROSITE" id="PS51192">
    <property type="entry name" value="HELICASE_ATP_BIND_1"/>
    <property type="match status" value="1"/>
</dbReference>
<dbReference type="PROSITE" id="PS51327">
    <property type="entry name" value="DICER_DSRBF"/>
    <property type="match status" value="1"/>
</dbReference>
<keyword evidence="10" id="KW-0378">Hydrolase</keyword>
<dbReference type="GO" id="GO:0005634">
    <property type="term" value="C:nucleus"/>
    <property type="evidence" value="ECO:0007669"/>
    <property type="project" value="UniProtKB-SubCell"/>
</dbReference>
<dbReference type="SUPFAM" id="SSF52540">
    <property type="entry name" value="P-loop containing nucleoside triphosphate hydrolases"/>
    <property type="match status" value="1"/>
</dbReference>
<keyword evidence="9" id="KW-0255">Endonuclease</keyword>
<reference evidence="26" key="1">
    <citation type="submission" date="2022-07" db="EMBL/GenBank/DDBJ databases">
        <authorList>
            <person name="Macas J."/>
            <person name="Novak P."/>
            <person name="Neumann P."/>
        </authorList>
    </citation>
    <scope>NUCLEOTIDE SEQUENCE</scope>
</reference>
<evidence type="ECO:0000256" key="12">
    <source>
        <dbReference type="ARBA" id="ARBA00022840"/>
    </source>
</evidence>
<dbReference type="SMART" id="SM00487">
    <property type="entry name" value="DEXDc"/>
    <property type="match status" value="1"/>
</dbReference>
<keyword evidence="6" id="KW-0479">Metal-binding</keyword>
<dbReference type="FunFam" id="3.40.50.300:FF:000420">
    <property type="entry name" value="Endoribonuclease dicer-like 1"/>
    <property type="match status" value="1"/>
</dbReference>
<keyword evidence="16" id="KW-0539">Nucleus</keyword>
<dbReference type="Pfam" id="PF03368">
    <property type="entry name" value="Dicer_dimer"/>
    <property type="match status" value="1"/>
</dbReference>
<dbReference type="SMART" id="SM00358">
    <property type="entry name" value="DSRM"/>
    <property type="match status" value="2"/>
</dbReference>
<dbReference type="PROSITE" id="PS50137">
    <property type="entry name" value="DS_RBD"/>
    <property type="match status" value="1"/>
</dbReference>
<dbReference type="InterPro" id="IPR036389">
    <property type="entry name" value="RNase_III_sf"/>
</dbReference>
<dbReference type="InterPro" id="IPR027417">
    <property type="entry name" value="P-loop_NTPase"/>
</dbReference>
<feature type="region of interest" description="Disordered" evidence="19">
    <location>
        <begin position="1"/>
        <end position="23"/>
    </location>
</feature>
<dbReference type="EMBL" id="CAMAPF010000056">
    <property type="protein sequence ID" value="CAH9086692.1"/>
    <property type="molecule type" value="Genomic_DNA"/>
</dbReference>
<comment type="cofactor">
    <cofactor evidence="2">
        <name>Mg(2+)</name>
        <dbReference type="ChEBI" id="CHEBI:18420"/>
    </cofactor>
</comment>
<feature type="domain" description="Helicase C-terminal" evidence="24">
    <location>
        <begin position="387"/>
        <end position="550"/>
    </location>
</feature>
<dbReference type="InterPro" id="IPR014720">
    <property type="entry name" value="dsRBD_dom"/>
</dbReference>
<evidence type="ECO:0000259" key="23">
    <source>
        <dbReference type="PROSITE" id="PS51192"/>
    </source>
</evidence>
<dbReference type="Proteomes" id="UP001152523">
    <property type="component" value="Unassembled WGS sequence"/>
</dbReference>
<keyword evidence="13" id="KW-0460">Magnesium</keyword>
<evidence type="ECO:0000259" key="22">
    <source>
        <dbReference type="PROSITE" id="PS50821"/>
    </source>
</evidence>
<evidence type="ECO:0000259" key="20">
    <source>
        <dbReference type="PROSITE" id="PS50137"/>
    </source>
</evidence>
<dbReference type="Gene3D" id="3.40.50.300">
    <property type="entry name" value="P-loop containing nucleotide triphosphate hydrolases"/>
    <property type="match status" value="2"/>
</dbReference>
<dbReference type="CDD" id="cd18802">
    <property type="entry name" value="SF2_C_dicer"/>
    <property type="match status" value="1"/>
</dbReference>
<dbReference type="Pfam" id="PF00271">
    <property type="entry name" value="Helicase_C"/>
    <property type="match status" value="1"/>
</dbReference>
<dbReference type="CDD" id="cd18034">
    <property type="entry name" value="DEXHc_dicer"/>
    <property type="match status" value="1"/>
</dbReference>
<dbReference type="PANTHER" id="PTHR14950">
    <property type="entry name" value="DICER-RELATED"/>
    <property type="match status" value="1"/>
</dbReference>
<evidence type="ECO:0000313" key="26">
    <source>
        <dbReference type="EMBL" id="CAH9086692.1"/>
    </source>
</evidence>
<feature type="domain" description="RNase III" evidence="21">
    <location>
        <begin position="1191"/>
        <end position="1335"/>
    </location>
</feature>
<dbReference type="InterPro" id="IPR011545">
    <property type="entry name" value="DEAD/DEAH_box_helicase_dom"/>
</dbReference>
<evidence type="ECO:0000256" key="15">
    <source>
        <dbReference type="ARBA" id="ARBA00023158"/>
    </source>
</evidence>
<dbReference type="GO" id="GO:0005524">
    <property type="term" value="F:ATP binding"/>
    <property type="evidence" value="ECO:0007669"/>
    <property type="project" value="UniProtKB-KW"/>
</dbReference>
<evidence type="ECO:0000256" key="9">
    <source>
        <dbReference type="ARBA" id="ARBA00022759"/>
    </source>
</evidence>
<keyword evidence="5" id="KW-0540">Nuclease</keyword>
<feature type="domain" description="PAZ" evidence="22">
    <location>
        <begin position="841"/>
        <end position="955"/>
    </location>
</feature>
<evidence type="ECO:0000256" key="1">
    <source>
        <dbReference type="ARBA" id="ARBA00001936"/>
    </source>
</evidence>
<protein>
    <recommendedName>
        <fullName evidence="28">Dicer-like protein 4</fullName>
    </recommendedName>
</protein>
<dbReference type="InterPro" id="IPR003100">
    <property type="entry name" value="PAZ_dom"/>
</dbReference>
<evidence type="ECO:0000256" key="11">
    <source>
        <dbReference type="ARBA" id="ARBA00022806"/>
    </source>
</evidence>
<evidence type="ECO:0000256" key="18">
    <source>
        <dbReference type="PROSITE-ProRule" id="PRU00657"/>
    </source>
</evidence>